<evidence type="ECO:0008006" key="2">
    <source>
        <dbReference type="Google" id="ProtNLM"/>
    </source>
</evidence>
<reference evidence="1" key="1">
    <citation type="journal article" date="2015" name="Nature">
        <title>Complex archaea that bridge the gap between prokaryotes and eukaryotes.</title>
        <authorList>
            <person name="Spang A."/>
            <person name="Saw J.H."/>
            <person name="Jorgensen S.L."/>
            <person name="Zaremba-Niedzwiedzka K."/>
            <person name="Martijn J."/>
            <person name="Lind A.E."/>
            <person name="van Eijk R."/>
            <person name="Schleper C."/>
            <person name="Guy L."/>
            <person name="Ettema T.J."/>
        </authorList>
    </citation>
    <scope>NUCLEOTIDE SEQUENCE</scope>
</reference>
<dbReference type="AlphaFoldDB" id="A0A0F9TP15"/>
<protein>
    <recommendedName>
        <fullName evidence="2">Sulfatase N-terminal domain-containing protein</fullName>
    </recommendedName>
</protein>
<evidence type="ECO:0000313" key="1">
    <source>
        <dbReference type="EMBL" id="KKN82795.1"/>
    </source>
</evidence>
<sequence length="349" mass="40920">MKIFFILNDSVPYGSLLDNYFDGKGFTKLTQISNCFTTTSVVSLLTGKMPSDLVPGGIAYHTHYRYKTDGIIDYPWKHRLLLKKLYDKGWIVYINNASWFYLTICADNYICKSTSLDCGLHKADEFKATKEFTKILLTNTTENNAFYSRNKRYIQAAQKDVDVNEFYFIKNLQYHQALATGESLKVAIERIKLNLDYIDFDAPDSIFYIFSDHDNFLEIDKLCRPPNCLTTGFIKDNTRKTFNEFPYINISDMFNYILTKKLPAENRNRIYFAEDARVHIDPENSTTAVACKFIDWDNGMARKLLQVSYFRPENKYYGFIYDLMFEKLIECPVDTALKQELKERFEWVK</sequence>
<accession>A0A0F9TP15</accession>
<gene>
    <name evidence="1" type="ORF">LCGC14_0306190</name>
</gene>
<name>A0A0F9TP15_9ZZZZ</name>
<proteinExistence type="predicted"/>
<comment type="caution">
    <text evidence="1">The sequence shown here is derived from an EMBL/GenBank/DDBJ whole genome shotgun (WGS) entry which is preliminary data.</text>
</comment>
<organism evidence="1">
    <name type="scientific">marine sediment metagenome</name>
    <dbReference type="NCBI Taxonomy" id="412755"/>
    <lineage>
        <taxon>unclassified sequences</taxon>
        <taxon>metagenomes</taxon>
        <taxon>ecological metagenomes</taxon>
    </lineage>
</organism>
<dbReference type="EMBL" id="LAZR01000195">
    <property type="protein sequence ID" value="KKN82795.1"/>
    <property type="molecule type" value="Genomic_DNA"/>
</dbReference>